<comment type="caution">
    <text evidence="3">The sequence shown here is derived from an EMBL/GenBank/DDBJ whole genome shotgun (WGS) entry which is preliminary data.</text>
</comment>
<feature type="transmembrane region" description="Helical" evidence="2">
    <location>
        <begin position="105"/>
        <end position="127"/>
    </location>
</feature>
<name>A0A9W5WU88_BABOV</name>
<evidence type="ECO:0000256" key="1">
    <source>
        <dbReference type="SAM" id="MobiDB-lite"/>
    </source>
</evidence>
<gene>
    <name evidence="3" type="ORF">BaOVIS_010130</name>
</gene>
<dbReference type="Proteomes" id="UP001057455">
    <property type="component" value="Unassembled WGS sequence"/>
</dbReference>
<evidence type="ECO:0000313" key="4">
    <source>
        <dbReference type="Proteomes" id="UP001057455"/>
    </source>
</evidence>
<feature type="transmembrane region" description="Helical" evidence="2">
    <location>
        <begin position="76"/>
        <end position="99"/>
    </location>
</feature>
<accession>A0A9W5WU88</accession>
<proteinExistence type="predicted"/>
<evidence type="ECO:0000256" key="2">
    <source>
        <dbReference type="SAM" id="Phobius"/>
    </source>
</evidence>
<sequence length="152" mass="16816">MKTTLDELFYRRPSAGDIIKSGIACSICVSTLIHNVVGTEPVPEDTTPEEPVNKEHRKQKPKSRRSKWKKVLREEWMGNTVLGVSVVLIMLGTVIIAKYSDTPPLITSILIIIYCVIISLGFTGLAYKFNIGRFADLIKSNEQANGHNSADG</sequence>
<feature type="region of interest" description="Disordered" evidence="1">
    <location>
        <begin position="40"/>
        <end position="65"/>
    </location>
</feature>
<feature type="compositionally biased region" description="Basic residues" evidence="1">
    <location>
        <begin position="55"/>
        <end position="65"/>
    </location>
</feature>
<evidence type="ECO:0000313" key="3">
    <source>
        <dbReference type="EMBL" id="GFE53609.1"/>
    </source>
</evidence>
<dbReference type="AlphaFoldDB" id="A0A9W5WU88"/>
<protein>
    <submittedName>
        <fullName evidence="3">Uncharacterized protein</fullName>
    </submittedName>
</protein>
<organism evidence="3 4">
    <name type="scientific">Babesia ovis</name>
    <dbReference type="NCBI Taxonomy" id="5869"/>
    <lineage>
        <taxon>Eukaryota</taxon>
        <taxon>Sar</taxon>
        <taxon>Alveolata</taxon>
        <taxon>Apicomplexa</taxon>
        <taxon>Aconoidasida</taxon>
        <taxon>Piroplasmida</taxon>
        <taxon>Babesiidae</taxon>
        <taxon>Babesia</taxon>
    </lineage>
</organism>
<reference evidence="3" key="1">
    <citation type="submission" date="2019-12" db="EMBL/GenBank/DDBJ databases">
        <title>Genome sequence of Babesia ovis.</title>
        <authorList>
            <person name="Yamagishi J."/>
            <person name="Sevinc F."/>
            <person name="Xuan X."/>
        </authorList>
    </citation>
    <scope>NUCLEOTIDE SEQUENCE</scope>
    <source>
        <strain evidence="3">Selcuk</strain>
    </source>
</reference>
<keyword evidence="4" id="KW-1185">Reference proteome</keyword>
<keyword evidence="2" id="KW-1133">Transmembrane helix</keyword>
<keyword evidence="2" id="KW-0812">Transmembrane</keyword>
<dbReference type="EMBL" id="BLIY01000007">
    <property type="protein sequence ID" value="GFE53609.1"/>
    <property type="molecule type" value="Genomic_DNA"/>
</dbReference>
<keyword evidence="2" id="KW-0472">Membrane</keyword>